<protein>
    <submittedName>
        <fullName evidence="2">Uncharacterized protein</fullName>
    </submittedName>
</protein>
<reference evidence="2 3" key="1">
    <citation type="submission" date="2009-04" db="EMBL/GenBank/DDBJ databases">
        <authorList>
            <person name="Sebastian Y."/>
            <person name="Madupu R."/>
            <person name="Durkin A.S."/>
            <person name="Torralba M."/>
            <person name="Methe B."/>
            <person name="Sutton G.G."/>
            <person name="Strausberg R.L."/>
            <person name="Nelson K.E."/>
        </authorList>
    </citation>
    <scope>NUCLEOTIDE SEQUENCE [LARGE SCALE GENOMIC DNA]</scope>
    <source>
        <strain evidence="3">ATCC 35406 / BCRC 14492 / JCM 8526 / NCTC 13058 / HG 370</strain>
    </source>
</reference>
<keyword evidence="1" id="KW-0812">Transmembrane</keyword>
<feature type="transmembrane region" description="Helical" evidence="1">
    <location>
        <begin position="266"/>
        <end position="287"/>
    </location>
</feature>
<dbReference type="STRING" id="553175.POREN0001_0459"/>
<feature type="transmembrane region" description="Helical" evidence="1">
    <location>
        <begin position="175"/>
        <end position="195"/>
    </location>
</feature>
<comment type="caution">
    <text evidence="2">The sequence shown here is derived from an EMBL/GenBank/DDBJ whole genome shotgun (WGS) entry which is preliminary data.</text>
</comment>
<keyword evidence="1" id="KW-1133">Transmembrane helix</keyword>
<feature type="transmembrane region" description="Helical" evidence="1">
    <location>
        <begin position="94"/>
        <end position="120"/>
    </location>
</feature>
<organism evidence="2 3">
    <name type="scientific">Porphyromonas endodontalis (strain ATCC 35406 / DSM 24491 / JCM 8526 / CCUG 16442 / BCRC 14492 / NCTC 13058 / HG 370)</name>
    <name type="common">Bacteroides endodontalis</name>
    <dbReference type="NCBI Taxonomy" id="553175"/>
    <lineage>
        <taxon>Bacteria</taxon>
        <taxon>Pseudomonadati</taxon>
        <taxon>Bacteroidota</taxon>
        <taxon>Bacteroidia</taxon>
        <taxon>Bacteroidales</taxon>
        <taxon>Porphyromonadaceae</taxon>
        <taxon>Porphyromonas</taxon>
    </lineage>
</organism>
<gene>
    <name evidence="2" type="ORF">POREN0001_0459</name>
</gene>
<evidence type="ECO:0000313" key="3">
    <source>
        <dbReference type="Proteomes" id="UP000004295"/>
    </source>
</evidence>
<feature type="transmembrane region" description="Helical" evidence="1">
    <location>
        <begin position="140"/>
        <end position="163"/>
    </location>
</feature>
<evidence type="ECO:0000313" key="2">
    <source>
        <dbReference type="EMBL" id="EEN82259.1"/>
    </source>
</evidence>
<keyword evidence="3" id="KW-1185">Reference proteome</keyword>
<proteinExistence type="predicted"/>
<dbReference type="InterPro" id="IPR045625">
    <property type="entry name" value="DUF6427"/>
</dbReference>
<accession>C3JC59</accession>
<keyword evidence="1" id="KW-0472">Membrane</keyword>
<dbReference type="AlphaFoldDB" id="C3JC59"/>
<sequence length="326" mass="36141">MQYNTSPSPGKMRGALPLSFLLILGAVVAITLLFTPSQLSFWMMETPLEVPGWALSVGAGVLIILACLLVRFLTNSFVLCNEVDRRWCTLLATLLFLLYPSAWSSSTALLTLLPYLGIVFNLYNSYRHPDHPLDLTTAGVFMGLGVLLYPPFIALLPLILFTAIDLRALSLRSSIGFFLGLISIFIIATPIVLYSERLPHLQQALQEIVTPRPIWQEGNMLPPPLLIAVAVSTSLYAIATLFGVIRLGEKKVRVRQLMAAQMRPALMLPLGIFYSQHLVGLSLLSLIPASMVMVLAFPAHERKVRSFWLIVLILSLLVVWSLPFFP</sequence>
<evidence type="ECO:0000256" key="1">
    <source>
        <dbReference type="SAM" id="Phobius"/>
    </source>
</evidence>
<feature type="transmembrane region" description="Helical" evidence="1">
    <location>
        <begin position="307"/>
        <end position="325"/>
    </location>
</feature>
<dbReference type="Proteomes" id="UP000004295">
    <property type="component" value="Unassembled WGS sequence"/>
</dbReference>
<dbReference type="RefSeq" id="WP_004334563.1">
    <property type="nucleotide sequence ID" value="NZ_ACNN01000029.1"/>
</dbReference>
<dbReference type="EMBL" id="ACNN01000029">
    <property type="protein sequence ID" value="EEN82259.1"/>
    <property type="molecule type" value="Genomic_DNA"/>
</dbReference>
<dbReference type="Pfam" id="PF19992">
    <property type="entry name" value="DUF6427"/>
    <property type="match status" value="1"/>
</dbReference>
<dbReference type="GeneID" id="93365761"/>
<feature type="transmembrane region" description="Helical" evidence="1">
    <location>
        <begin position="53"/>
        <end position="73"/>
    </location>
</feature>
<name>C3JC59_POREA</name>
<feature type="transmembrane region" description="Helical" evidence="1">
    <location>
        <begin position="225"/>
        <end position="245"/>
    </location>
</feature>